<keyword evidence="3" id="KW-1185">Reference proteome</keyword>
<dbReference type="Proteomes" id="UP000218934">
    <property type="component" value="Unassembled WGS sequence"/>
</dbReference>
<dbReference type="EMBL" id="NWUF01000010">
    <property type="protein sequence ID" value="PCE42066.1"/>
    <property type="molecule type" value="Genomic_DNA"/>
</dbReference>
<keyword evidence="1" id="KW-0732">Signal</keyword>
<organism evidence="2 3">
    <name type="scientific">Rhizorhabdus dicambivorans</name>
    <dbReference type="NCBI Taxonomy" id="1850238"/>
    <lineage>
        <taxon>Bacteria</taxon>
        <taxon>Pseudomonadati</taxon>
        <taxon>Pseudomonadota</taxon>
        <taxon>Alphaproteobacteria</taxon>
        <taxon>Sphingomonadales</taxon>
        <taxon>Sphingomonadaceae</taxon>
        <taxon>Rhizorhabdus</taxon>
    </lineage>
</organism>
<feature type="chain" id="PRO_5012110524" evidence="1">
    <location>
        <begin position="22"/>
        <end position="149"/>
    </location>
</feature>
<sequence>MRFSNCLCVALLLPLPHLAQAQVQPGLWESSVTVQSIDMPGAPPQMAAMMKGKTTKQSYCITPEQAKQGPQEMLKQNPSCRFTKYSMLGGRISTEMSCQQNGGTMTARANGSYSPTSFNITSSATMTGRMSMKMTSTSTGRRIGACPGK</sequence>
<dbReference type="Pfam" id="PF12276">
    <property type="entry name" value="DUF3617"/>
    <property type="match status" value="1"/>
</dbReference>
<comment type="caution">
    <text evidence="2">The sequence shown here is derived from an EMBL/GenBank/DDBJ whole genome shotgun (WGS) entry which is preliminary data.</text>
</comment>
<dbReference type="AlphaFoldDB" id="A0A2A4FXE2"/>
<dbReference type="OrthoDB" id="7583904at2"/>
<dbReference type="RefSeq" id="WP_066962554.1">
    <property type="nucleotide sequence ID" value="NZ_NWUF01000010.1"/>
</dbReference>
<evidence type="ECO:0000256" key="1">
    <source>
        <dbReference type="SAM" id="SignalP"/>
    </source>
</evidence>
<evidence type="ECO:0000313" key="2">
    <source>
        <dbReference type="EMBL" id="PCE42066.1"/>
    </source>
</evidence>
<reference evidence="2 3" key="1">
    <citation type="submission" date="2017-09" db="EMBL/GenBank/DDBJ databases">
        <title>The Catabolism of 3,6-Dichlorosalicylic acid is Initiated by the Cytochrome P450 Monooxygenase DsmABC in Rhizorhabdus dicambivorans Ndbn-20.</title>
        <authorList>
            <person name="Na L."/>
        </authorList>
    </citation>
    <scope>NUCLEOTIDE SEQUENCE [LARGE SCALE GENOMIC DNA]</scope>
    <source>
        <strain evidence="2 3">Ndbn-20m</strain>
    </source>
</reference>
<accession>A0A2A4FXE2</accession>
<feature type="signal peptide" evidence="1">
    <location>
        <begin position="1"/>
        <end position="21"/>
    </location>
</feature>
<dbReference type="KEGG" id="rdi:CMV14_18465"/>
<protein>
    <submittedName>
        <fullName evidence="2">DUF3617 domain-containing protein</fullName>
    </submittedName>
</protein>
<evidence type="ECO:0000313" key="3">
    <source>
        <dbReference type="Proteomes" id="UP000218934"/>
    </source>
</evidence>
<gene>
    <name evidence="2" type="ORF">COO09_12170</name>
</gene>
<name>A0A2A4FXE2_9SPHN</name>
<proteinExistence type="predicted"/>
<dbReference type="InterPro" id="IPR022061">
    <property type="entry name" value="DUF3617"/>
</dbReference>